<dbReference type="Pfam" id="PF02736">
    <property type="entry name" value="Myosin_N"/>
    <property type="match status" value="1"/>
</dbReference>
<evidence type="ECO:0000256" key="2">
    <source>
        <dbReference type="ARBA" id="ARBA00022741"/>
    </source>
</evidence>
<dbReference type="PANTHER" id="PTHR13140:SF857">
    <property type="entry name" value="MYOSIN-11"/>
    <property type="match status" value="1"/>
</dbReference>
<dbReference type="GO" id="GO:0016459">
    <property type="term" value="C:myosin complex"/>
    <property type="evidence" value="ECO:0007669"/>
    <property type="project" value="UniProtKB-KW"/>
</dbReference>
<name>A0A915K0E6_ROMCU</name>
<protein>
    <submittedName>
        <fullName evidence="13">Myosin heavy chain</fullName>
    </submittedName>
</protein>
<dbReference type="FunFam" id="1.10.10.820:FF:000001">
    <property type="entry name" value="Myosin heavy chain"/>
    <property type="match status" value="1"/>
</dbReference>
<keyword evidence="6 8" id="KW-0505">Motor protein</keyword>
<evidence type="ECO:0000259" key="11">
    <source>
        <dbReference type="PROSITE" id="PS51844"/>
    </source>
</evidence>
<comment type="similarity">
    <text evidence="1 8">Belongs to the TRAFAC class myosin-kinesin ATPase superfamily. Myosin family.</text>
</comment>
<dbReference type="WBParaSite" id="nRc.2.0.1.t32256-RA">
    <property type="protein sequence ID" value="nRc.2.0.1.t32256-RA"/>
    <property type="gene ID" value="nRc.2.0.1.g32256"/>
</dbReference>
<dbReference type="PROSITE" id="PS51844">
    <property type="entry name" value="SH3_LIKE"/>
    <property type="match status" value="1"/>
</dbReference>
<dbReference type="InterPro" id="IPR004009">
    <property type="entry name" value="SH3_Myosin"/>
</dbReference>
<evidence type="ECO:0000256" key="1">
    <source>
        <dbReference type="ARBA" id="ARBA00008314"/>
    </source>
</evidence>
<reference evidence="13" key="1">
    <citation type="submission" date="2022-11" db="UniProtKB">
        <authorList>
            <consortium name="WormBaseParasite"/>
        </authorList>
    </citation>
    <scope>IDENTIFICATION</scope>
</reference>
<dbReference type="GO" id="GO:0005524">
    <property type="term" value="F:ATP binding"/>
    <property type="evidence" value="ECO:0007669"/>
    <property type="project" value="UniProtKB-UniRule"/>
</dbReference>
<evidence type="ECO:0000256" key="9">
    <source>
        <dbReference type="SAM" id="MobiDB-lite"/>
    </source>
</evidence>
<dbReference type="FunFam" id="2.30.30.360:FF:000001">
    <property type="entry name" value="Myosin heavy chain"/>
    <property type="match status" value="1"/>
</dbReference>
<evidence type="ECO:0000313" key="12">
    <source>
        <dbReference type="Proteomes" id="UP000887565"/>
    </source>
</evidence>
<keyword evidence="7 8" id="KW-0009">Actin-binding</keyword>
<dbReference type="InterPro" id="IPR036961">
    <property type="entry name" value="Kinesin_motor_dom_sf"/>
</dbReference>
<dbReference type="SUPFAM" id="SSF52540">
    <property type="entry name" value="P-loop containing nucleoside triphosphate hydrolases"/>
    <property type="match status" value="1"/>
</dbReference>
<dbReference type="AlphaFoldDB" id="A0A915K0E6"/>
<evidence type="ECO:0000256" key="7">
    <source>
        <dbReference type="ARBA" id="ARBA00023203"/>
    </source>
</evidence>
<dbReference type="SMART" id="SM00242">
    <property type="entry name" value="MYSc"/>
    <property type="match status" value="1"/>
</dbReference>
<dbReference type="FunFam" id="1.20.120.720:FF:000001">
    <property type="entry name" value="Myosin heavy chain, muscle"/>
    <property type="match status" value="1"/>
</dbReference>
<dbReference type="InterPro" id="IPR008989">
    <property type="entry name" value="Myosin_S1_N"/>
</dbReference>
<dbReference type="PANTHER" id="PTHR13140">
    <property type="entry name" value="MYOSIN"/>
    <property type="match status" value="1"/>
</dbReference>
<dbReference type="GO" id="GO:0007015">
    <property type="term" value="P:actin filament organization"/>
    <property type="evidence" value="ECO:0007669"/>
    <property type="project" value="TreeGrafter"/>
</dbReference>
<evidence type="ECO:0000256" key="4">
    <source>
        <dbReference type="ARBA" id="ARBA00023054"/>
    </source>
</evidence>
<dbReference type="PROSITE" id="PS51456">
    <property type="entry name" value="MYOSIN_MOTOR"/>
    <property type="match status" value="1"/>
</dbReference>
<dbReference type="GO" id="GO:0016020">
    <property type="term" value="C:membrane"/>
    <property type="evidence" value="ECO:0007669"/>
    <property type="project" value="TreeGrafter"/>
</dbReference>
<evidence type="ECO:0000256" key="5">
    <source>
        <dbReference type="ARBA" id="ARBA00023123"/>
    </source>
</evidence>
<keyword evidence="5 8" id="KW-0518">Myosin</keyword>
<dbReference type="GO" id="GO:0000146">
    <property type="term" value="F:microfilament motor activity"/>
    <property type="evidence" value="ECO:0007669"/>
    <property type="project" value="TreeGrafter"/>
</dbReference>
<accession>A0A915K0E6</accession>
<dbReference type="Gene3D" id="1.20.58.530">
    <property type="match status" value="1"/>
</dbReference>
<dbReference type="Gene3D" id="1.20.120.720">
    <property type="entry name" value="Myosin VI head, motor domain, U50 subdomain"/>
    <property type="match status" value="1"/>
</dbReference>
<feature type="domain" description="Myosin N-terminal SH3-like" evidence="11">
    <location>
        <begin position="363"/>
        <end position="413"/>
    </location>
</feature>
<evidence type="ECO:0000313" key="13">
    <source>
        <dbReference type="WBParaSite" id="nRc.2.0.1.t32256-RA"/>
    </source>
</evidence>
<keyword evidence="12" id="KW-1185">Reference proteome</keyword>
<evidence type="ECO:0000256" key="8">
    <source>
        <dbReference type="PROSITE-ProRule" id="PRU00782"/>
    </source>
</evidence>
<dbReference type="Gene3D" id="2.30.30.360">
    <property type="entry name" value="Myosin S1 fragment, N-terminal"/>
    <property type="match status" value="1"/>
</dbReference>
<feature type="compositionally biased region" description="Basic and acidic residues" evidence="9">
    <location>
        <begin position="113"/>
        <end position="141"/>
    </location>
</feature>
<feature type="region of interest" description="Disordered" evidence="9">
    <location>
        <begin position="107"/>
        <end position="143"/>
    </location>
</feature>
<dbReference type="PRINTS" id="PR00193">
    <property type="entry name" value="MYOSINHEAVY"/>
</dbReference>
<keyword evidence="3 8" id="KW-0067">ATP-binding</keyword>
<evidence type="ECO:0000259" key="10">
    <source>
        <dbReference type="PROSITE" id="PS51456"/>
    </source>
</evidence>
<dbReference type="GO" id="GO:0005863">
    <property type="term" value="C:striated muscle myosin thick filament"/>
    <property type="evidence" value="ECO:0007669"/>
    <property type="project" value="UniProtKB-ARBA"/>
</dbReference>
<proteinExistence type="inferred from homology"/>
<evidence type="ECO:0000256" key="6">
    <source>
        <dbReference type="ARBA" id="ARBA00023175"/>
    </source>
</evidence>
<evidence type="ECO:0000256" key="3">
    <source>
        <dbReference type="ARBA" id="ARBA00022840"/>
    </source>
</evidence>
<dbReference type="InterPro" id="IPR027417">
    <property type="entry name" value="P-loop_NTPase"/>
</dbReference>
<keyword evidence="2 8" id="KW-0547">Nucleotide-binding</keyword>
<dbReference type="InterPro" id="IPR001609">
    <property type="entry name" value="Myosin_head_motor_dom-like"/>
</dbReference>
<organism evidence="12 13">
    <name type="scientific">Romanomermis culicivorax</name>
    <name type="common">Nematode worm</name>
    <dbReference type="NCBI Taxonomy" id="13658"/>
    <lineage>
        <taxon>Eukaryota</taxon>
        <taxon>Metazoa</taxon>
        <taxon>Ecdysozoa</taxon>
        <taxon>Nematoda</taxon>
        <taxon>Enoplea</taxon>
        <taxon>Dorylaimia</taxon>
        <taxon>Mermithida</taxon>
        <taxon>Mermithoidea</taxon>
        <taxon>Mermithidae</taxon>
        <taxon>Romanomermis</taxon>
    </lineage>
</organism>
<dbReference type="GO" id="GO:0051015">
    <property type="term" value="F:actin filament binding"/>
    <property type="evidence" value="ECO:0007669"/>
    <property type="project" value="InterPro"/>
</dbReference>
<sequence length="1034" mass="119543">MFFFRRTHLLNIINQSSTHCVRTRPLAVANRRSLKNVAPPFLPYNKKGVLKTQNFLGASAVNCGENGLEGILDAVKLKFNGVVFLEALYKMTSEATILEEQKEMGIRQLRSNTSEENKSHKDEDKGEDARISPEDKREQSKGVEAVVTRSKARVVEKVQKVNQETDKSAIPKEQDNVQWLYPAKQEEFDKPGTSDYNIRWAMWIFELWRDGFFATFEFWPTNPMEPITVPMGSMNIVGFDVEKVNGEDAKKLFRCGMDNEKGNQFATLVSFAHLNVENRVFIVSQQQNLCSQSSENVKREKEVIFLTMLYNVKKTLLYHYLKIAMTTGDSAANGGDPTLTDELKYLRVAKSDVNDHLLQADWTKKRLIWVPHETQGFILASIKEERGDDLVVEVLESGKRQVFSKDDVQRPNPPKYDKVEDMAELTCLNEASVLHNLKGRYYSNLIYIVKYRIGILFKLYTKNLLYNLDLSQTLENESLHDLLLVMFIGYTDDRISEHFMENLKQMTNKGKYNTKTYSGLFCVVINPYQRLPIYSERIVELYKGKKRNDLPPHVFAVTDSAYRSMLQERENQSILCTGESGAGKTENTKKVIQYLAHVASANRTTNKNVSQIHTPTTPTRVNIAHVVATYGHIFFQPKYKIFALAPDKNFCIFDDSYAKRTKMDRLRFELLFSNVYMCNRYKKRGVQKRQICNTTKTINVEGELELQLLQANPILEAFGNAKTVKNDNSSRFGKFIRINFDTSGFISGANVESYLLEKSRANRQAKDERTFHIFYQLLQGATPEEKKVFYLDDVRKYRFLCNGYISLPGVDDMQEFHNTIRAMKIMNFDDEEVHSILRVISAVLHFGNMEFVQEKKSDQAILPDDTVAQKVCRLIGLPVTELSKALLRPRIKVGRDFVHKAQNKEQAEFSVEAISKACYERMFKWLVNRINKSLDRTKRHGVFFIGILDIAGFEIFDLNSFEQLCINYTNEKLQQLFNHTMFVLEQEEYQREGIEWQFIDFGLDLQPTIDLIEKTENTLNSPKNWTYFIRGKDI</sequence>
<comment type="caution">
    <text evidence="8">Lacks conserved residue(s) required for the propagation of feature annotation.</text>
</comment>
<dbReference type="Proteomes" id="UP000887565">
    <property type="component" value="Unplaced"/>
</dbReference>
<dbReference type="Gene3D" id="1.10.10.820">
    <property type="match status" value="1"/>
</dbReference>
<dbReference type="Pfam" id="PF00063">
    <property type="entry name" value="Myosin_head"/>
    <property type="match status" value="1"/>
</dbReference>
<keyword evidence="4" id="KW-0175">Coiled coil</keyword>
<feature type="domain" description="Myosin motor" evidence="10">
    <location>
        <begin position="483"/>
        <end position="1034"/>
    </location>
</feature>
<dbReference type="Gene3D" id="3.40.850.10">
    <property type="entry name" value="Kinesin motor domain"/>
    <property type="match status" value="3"/>
</dbReference>
<feature type="binding site" evidence="8">
    <location>
        <begin position="578"/>
        <end position="585"/>
    </location>
    <ligand>
        <name>ATP</name>
        <dbReference type="ChEBI" id="CHEBI:30616"/>
    </ligand>
</feature>